<dbReference type="InterPro" id="IPR011045">
    <property type="entry name" value="N2O_reductase_N"/>
</dbReference>
<evidence type="ECO:0000313" key="2">
    <source>
        <dbReference type="EMBL" id="KAA9341134.1"/>
    </source>
</evidence>
<dbReference type="InterPro" id="IPR051200">
    <property type="entry name" value="Host-pathogen_enzymatic-act"/>
</dbReference>
<name>A0A5N1J5Q9_9BACT</name>
<dbReference type="Gene3D" id="2.130.10.10">
    <property type="entry name" value="YVTN repeat-like/Quinoprotein amine dehydrogenase"/>
    <property type="match status" value="2"/>
</dbReference>
<dbReference type="PANTHER" id="PTHR47197">
    <property type="entry name" value="PROTEIN NIRF"/>
    <property type="match status" value="1"/>
</dbReference>
<dbReference type="NCBIfam" id="TIGR02276">
    <property type="entry name" value="beta_rpt_yvtn"/>
    <property type="match status" value="2"/>
</dbReference>
<proteinExistence type="predicted"/>
<gene>
    <name evidence="2" type="ORF">F0P93_30325</name>
</gene>
<sequence length="358" mass="38060">MKIASRFLLAIPLLILSGCWRMQDTTPQLNINYPAAYVVNGESNSVSIIDLTTQQLKETISLGEASMGGHSMGGMTDQIMWPHHIYLSPDATRLSLGVPGTDLSGGHSGSMAGMKGRVVLLDSRTGKLLANQETPAMNHNAAFSPDGTELWTVEMDEAGKALVYDATTLSLKQSIPVGEEPAEVTFSSNGQYAFVANGHSNSITVIRVATKTVVKTIPVGEDPVGAWPGADGKMYVDNEKGQSISIIDVSTLAVTETISLGFIPGYAAFNPVLNELWVSQAASGNKVVVFHRMNDVWMKAGEIVTGLDAHAIAFTKDGSLAYVTNQGAGSVSIINTKTRSRIKDIVVGKKPNGIVLKN</sequence>
<dbReference type="EMBL" id="VTWS01000013">
    <property type="protein sequence ID" value="KAA9341134.1"/>
    <property type="molecule type" value="Genomic_DNA"/>
</dbReference>
<dbReference type="PANTHER" id="PTHR47197:SF3">
    <property type="entry name" value="DIHYDRO-HEME D1 DEHYDROGENASE"/>
    <property type="match status" value="1"/>
</dbReference>
<feature type="chain" id="PRO_5024960897" evidence="1">
    <location>
        <begin position="23"/>
        <end position="358"/>
    </location>
</feature>
<dbReference type="AlphaFoldDB" id="A0A5N1J5Q9"/>
<accession>A0A5N1J5Q9</accession>
<dbReference type="SUPFAM" id="SSF50974">
    <property type="entry name" value="Nitrous oxide reductase, N-terminal domain"/>
    <property type="match status" value="1"/>
</dbReference>
<keyword evidence="1" id="KW-0732">Signal</keyword>
<organism evidence="2 3">
    <name type="scientific">Larkinella humicola</name>
    <dbReference type="NCBI Taxonomy" id="2607654"/>
    <lineage>
        <taxon>Bacteria</taxon>
        <taxon>Pseudomonadati</taxon>
        <taxon>Bacteroidota</taxon>
        <taxon>Cytophagia</taxon>
        <taxon>Cytophagales</taxon>
        <taxon>Spirosomataceae</taxon>
        <taxon>Larkinella</taxon>
    </lineage>
</organism>
<comment type="caution">
    <text evidence="2">The sequence shown here is derived from an EMBL/GenBank/DDBJ whole genome shotgun (WGS) entry which is preliminary data.</text>
</comment>
<dbReference type="RefSeq" id="WP_150881542.1">
    <property type="nucleotide sequence ID" value="NZ_VTWS01000013.1"/>
</dbReference>
<dbReference type="InterPro" id="IPR011964">
    <property type="entry name" value="YVTN_b-propeller_repeat"/>
</dbReference>
<evidence type="ECO:0000256" key="1">
    <source>
        <dbReference type="SAM" id="SignalP"/>
    </source>
</evidence>
<reference evidence="2 3" key="1">
    <citation type="submission" date="2019-09" db="EMBL/GenBank/DDBJ databases">
        <title>Genome Sequence of Larkinella sp MA1.</title>
        <authorList>
            <person name="Srinivasan S."/>
        </authorList>
    </citation>
    <scope>NUCLEOTIDE SEQUENCE [LARGE SCALE GENOMIC DNA]</scope>
    <source>
        <strain evidence="2 3">MA1</strain>
    </source>
</reference>
<evidence type="ECO:0000313" key="3">
    <source>
        <dbReference type="Proteomes" id="UP000326344"/>
    </source>
</evidence>
<feature type="signal peptide" evidence="1">
    <location>
        <begin position="1"/>
        <end position="22"/>
    </location>
</feature>
<dbReference type="InterPro" id="IPR015943">
    <property type="entry name" value="WD40/YVTN_repeat-like_dom_sf"/>
</dbReference>
<dbReference type="Proteomes" id="UP000326344">
    <property type="component" value="Unassembled WGS sequence"/>
</dbReference>
<protein>
    <submittedName>
        <fullName evidence="2">YncE family protein</fullName>
    </submittedName>
</protein>
<dbReference type="PROSITE" id="PS51257">
    <property type="entry name" value="PROKAR_LIPOPROTEIN"/>
    <property type="match status" value="1"/>
</dbReference>
<keyword evidence="3" id="KW-1185">Reference proteome</keyword>